<dbReference type="InterPro" id="IPR018303">
    <property type="entry name" value="ATPase_P-typ_P_site"/>
</dbReference>
<feature type="transmembrane region" description="Helical" evidence="12">
    <location>
        <begin position="210"/>
        <end position="228"/>
    </location>
</feature>
<dbReference type="InterPro" id="IPR023298">
    <property type="entry name" value="ATPase_P-typ_TM_dom_sf"/>
</dbReference>
<dbReference type="InterPro" id="IPR017969">
    <property type="entry name" value="Heavy-metal-associated_CS"/>
</dbReference>
<dbReference type="InterPro" id="IPR006121">
    <property type="entry name" value="HMA_dom"/>
</dbReference>
<dbReference type="Gene3D" id="3.30.70.100">
    <property type="match status" value="1"/>
</dbReference>
<feature type="transmembrane region" description="Helical" evidence="12">
    <location>
        <begin position="129"/>
        <end position="148"/>
    </location>
</feature>
<dbReference type="PROSITE" id="PS01229">
    <property type="entry name" value="COF_2"/>
    <property type="match status" value="1"/>
</dbReference>
<feature type="transmembrane region" description="Helical" evidence="12">
    <location>
        <begin position="394"/>
        <end position="421"/>
    </location>
</feature>
<evidence type="ECO:0000256" key="6">
    <source>
        <dbReference type="ARBA" id="ARBA00022840"/>
    </source>
</evidence>
<organism evidence="14 15">
    <name type="scientific">Trueperella bernardiae</name>
    <dbReference type="NCBI Taxonomy" id="59561"/>
    <lineage>
        <taxon>Bacteria</taxon>
        <taxon>Bacillati</taxon>
        <taxon>Actinomycetota</taxon>
        <taxon>Actinomycetes</taxon>
        <taxon>Actinomycetales</taxon>
        <taxon>Actinomycetaceae</taxon>
        <taxon>Trueperella</taxon>
    </lineage>
</organism>
<evidence type="ECO:0000256" key="12">
    <source>
        <dbReference type="RuleBase" id="RU362081"/>
    </source>
</evidence>
<dbReference type="GO" id="GO:0005507">
    <property type="term" value="F:copper ion binding"/>
    <property type="evidence" value="ECO:0007669"/>
    <property type="project" value="TreeGrafter"/>
</dbReference>
<dbReference type="Pfam" id="PF00403">
    <property type="entry name" value="HMA"/>
    <property type="match status" value="1"/>
</dbReference>
<keyword evidence="7" id="KW-1278">Translocase</keyword>
<dbReference type="SFLD" id="SFLDS00003">
    <property type="entry name" value="Haloacid_Dehalogenase"/>
    <property type="match status" value="1"/>
</dbReference>
<feature type="transmembrane region" description="Helical" evidence="12">
    <location>
        <begin position="735"/>
        <end position="754"/>
    </location>
</feature>
<dbReference type="InterPro" id="IPR023299">
    <property type="entry name" value="ATPase_P-typ_cyto_dom_N"/>
</dbReference>
<comment type="similarity">
    <text evidence="2 12">Belongs to the cation transport ATPase (P-type) (TC 3.A.3) family. Type IB subfamily.</text>
</comment>
<keyword evidence="5 12" id="KW-0547">Nucleotide-binding</keyword>
<keyword evidence="8 12" id="KW-1133">Transmembrane helix</keyword>
<keyword evidence="4 12" id="KW-0479">Metal-binding</keyword>
<evidence type="ECO:0000256" key="11">
    <source>
        <dbReference type="ARBA" id="ARBA00074171"/>
    </source>
</evidence>
<dbReference type="PRINTS" id="PR00119">
    <property type="entry name" value="CATATPASE"/>
</dbReference>
<gene>
    <name evidence="14" type="ORF">QP858_05870</name>
</gene>
<dbReference type="InterPro" id="IPR027256">
    <property type="entry name" value="P-typ_ATPase_IB"/>
</dbReference>
<dbReference type="CDD" id="cd02094">
    <property type="entry name" value="P-type_ATPase_Cu-like"/>
    <property type="match status" value="1"/>
</dbReference>
<dbReference type="Pfam" id="PF00122">
    <property type="entry name" value="E1-E2_ATPase"/>
    <property type="match status" value="1"/>
</dbReference>
<dbReference type="SUPFAM" id="SSF81653">
    <property type="entry name" value="Calcium ATPase, transduction domain A"/>
    <property type="match status" value="1"/>
</dbReference>
<keyword evidence="3 12" id="KW-0812">Transmembrane</keyword>
<dbReference type="InterPro" id="IPR023214">
    <property type="entry name" value="HAD_sf"/>
</dbReference>
<dbReference type="GO" id="GO:0005886">
    <property type="term" value="C:plasma membrane"/>
    <property type="evidence" value="ECO:0007669"/>
    <property type="project" value="UniProtKB-SubCell"/>
</dbReference>
<protein>
    <recommendedName>
        <fullName evidence="11">Cation-transporting P-type ATPase B</fullName>
    </recommendedName>
</protein>
<dbReference type="SUPFAM" id="SSF55008">
    <property type="entry name" value="HMA, heavy metal-associated domain"/>
    <property type="match status" value="1"/>
</dbReference>
<dbReference type="InterPro" id="IPR001757">
    <property type="entry name" value="P_typ_ATPase"/>
</dbReference>
<dbReference type="Gene3D" id="3.40.50.1000">
    <property type="entry name" value="HAD superfamily/HAD-like"/>
    <property type="match status" value="1"/>
</dbReference>
<dbReference type="CDD" id="cd00371">
    <property type="entry name" value="HMA"/>
    <property type="match status" value="1"/>
</dbReference>
<evidence type="ECO:0000256" key="5">
    <source>
        <dbReference type="ARBA" id="ARBA00022741"/>
    </source>
</evidence>
<feature type="transmembrane region" description="Helical" evidence="12">
    <location>
        <begin position="105"/>
        <end position="123"/>
    </location>
</feature>
<evidence type="ECO:0000256" key="4">
    <source>
        <dbReference type="ARBA" id="ARBA00022723"/>
    </source>
</evidence>
<dbReference type="PROSITE" id="PS50846">
    <property type="entry name" value="HMA_2"/>
    <property type="match status" value="1"/>
</dbReference>
<evidence type="ECO:0000256" key="7">
    <source>
        <dbReference type="ARBA" id="ARBA00022967"/>
    </source>
</evidence>
<comment type="catalytic activity">
    <reaction evidence="10">
        <text>ATP + H2O = ADP + phosphate + H(+)</text>
        <dbReference type="Rhea" id="RHEA:13065"/>
        <dbReference type="ChEBI" id="CHEBI:15377"/>
        <dbReference type="ChEBI" id="CHEBI:15378"/>
        <dbReference type="ChEBI" id="CHEBI:30616"/>
        <dbReference type="ChEBI" id="CHEBI:43474"/>
        <dbReference type="ChEBI" id="CHEBI:456216"/>
    </reaction>
</comment>
<dbReference type="SUPFAM" id="SSF56784">
    <property type="entry name" value="HAD-like"/>
    <property type="match status" value="1"/>
</dbReference>
<dbReference type="PANTHER" id="PTHR43520:SF8">
    <property type="entry name" value="P-TYPE CU(+) TRANSPORTER"/>
    <property type="match status" value="1"/>
</dbReference>
<dbReference type="PROSITE" id="PS00154">
    <property type="entry name" value="ATPASE_E1_E2"/>
    <property type="match status" value="1"/>
</dbReference>
<dbReference type="InterPro" id="IPR036412">
    <property type="entry name" value="HAD-like_sf"/>
</dbReference>
<keyword evidence="12" id="KW-1003">Cell membrane</keyword>
<evidence type="ECO:0000259" key="13">
    <source>
        <dbReference type="PROSITE" id="PS50846"/>
    </source>
</evidence>
<dbReference type="InterPro" id="IPR008250">
    <property type="entry name" value="ATPase_P-typ_transduc_dom_A_sf"/>
</dbReference>
<dbReference type="Gene3D" id="3.40.1110.10">
    <property type="entry name" value="Calcium-transporting ATPase, cytoplasmic domain N"/>
    <property type="match status" value="1"/>
</dbReference>
<dbReference type="SFLD" id="SFLDG00002">
    <property type="entry name" value="C1.7:_P-type_atpase_like"/>
    <property type="match status" value="1"/>
</dbReference>
<evidence type="ECO:0000256" key="3">
    <source>
        <dbReference type="ARBA" id="ARBA00022692"/>
    </source>
</evidence>
<comment type="caution">
    <text evidence="14">The sequence shown here is derived from an EMBL/GenBank/DDBJ whole genome shotgun (WGS) entry which is preliminary data.</text>
</comment>
<evidence type="ECO:0000313" key="15">
    <source>
        <dbReference type="Proteomes" id="UP001225576"/>
    </source>
</evidence>
<sequence length="780" mass="80041">MIEVDLAVRGMTCASCVARVEKKLNKVPGVTAVVNLATERAHIELDDSAAELSNEELVGTVVKAGYDASVISRTGDAPDADMIQAAEAAAEASAQARVADLWRRFVVSAVLSVPVVGLSMVPALQFPGWQWVIGAVSLVVAFWCGWPFHRAAFRAARYGSSTMDTLVSLGVLASMGWSLWALTLGGAGRIGYTMHMTGVHGLGHAAEPHLYFETSAMIVTFLLIGRWLEARSRRSAGDALRSLLELGASEALLVRRAGSDDTVEQVVPVAQLRVGDVFRVRPGQTVATDGVIVAGSSSIDASLVTGESLPVDVGEGDEVTGATLNTHGSIEVRATRVGKDTTLAQMGRLLAEAQTGKAPVQRIADQISAVFVPVVILIALATFGVRMFTDNAEMALASAITVLVVACPCALGLATPTALLVGSGRLSRLGALIRGPEVLEGAHAVDTIMLDKTGTLTSGVMSVSEVEAAAGAGFGRIGTGADAADAESAASGADSGTAGTRAADAVLAFAAGLESHSEHPIAQAIVRSARERGITPAPVSDFANHAGMGVAGTAGGERVAAGRLTWLAANVPSDLAERAEDLAREGASVVVVTRGNTALGLIAVRDTVRPEAADTLAALRDRGLTPVLVTGDNAPAATTVAAELGIEDVRADVLPEQKLEVLKELQAAGKKVAMVGDGVNDAAALAGADLSIAMGSGTDVAKAAADITIVNSDIRAIPNSLRVSARTLQIIKENLAWAFAYNLIAIPLAVFGVIVPGIAAFAMASSSVIVVGNSLRLRNA</sequence>
<evidence type="ECO:0000256" key="1">
    <source>
        <dbReference type="ARBA" id="ARBA00004651"/>
    </source>
</evidence>
<evidence type="ECO:0000256" key="8">
    <source>
        <dbReference type="ARBA" id="ARBA00022989"/>
    </source>
</evidence>
<dbReference type="FunFam" id="2.70.150.10:FF:000002">
    <property type="entry name" value="Copper-transporting ATPase 1, putative"/>
    <property type="match status" value="1"/>
</dbReference>
<evidence type="ECO:0000313" key="14">
    <source>
        <dbReference type="EMBL" id="MDK8601984.1"/>
    </source>
</evidence>
<dbReference type="NCBIfam" id="TIGR01494">
    <property type="entry name" value="ATPase_P-type"/>
    <property type="match status" value="2"/>
</dbReference>
<dbReference type="GO" id="GO:0016887">
    <property type="term" value="F:ATP hydrolysis activity"/>
    <property type="evidence" value="ECO:0007669"/>
    <property type="project" value="InterPro"/>
</dbReference>
<comment type="subcellular location">
    <subcellularLocation>
        <location evidence="1">Cell membrane</location>
        <topology evidence="1">Multi-pass membrane protein</topology>
    </subcellularLocation>
</comment>
<dbReference type="PROSITE" id="PS01047">
    <property type="entry name" value="HMA_1"/>
    <property type="match status" value="1"/>
</dbReference>
<evidence type="ECO:0000256" key="9">
    <source>
        <dbReference type="ARBA" id="ARBA00023136"/>
    </source>
</evidence>
<dbReference type="InterPro" id="IPR044492">
    <property type="entry name" value="P_typ_ATPase_HD_dom"/>
</dbReference>
<dbReference type="Proteomes" id="UP001225576">
    <property type="component" value="Unassembled WGS sequence"/>
</dbReference>
<dbReference type="NCBIfam" id="TIGR01525">
    <property type="entry name" value="ATPase-IB_hvy"/>
    <property type="match status" value="1"/>
</dbReference>
<dbReference type="RefSeq" id="WP_068538870.1">
    <property type="nucleotide sequence ID" value="NZ_CP127099.1"/>
</dbReference>
<dbReference type="GO" id="GO:0005524">
    <property type="term" value="F:ATP binding"/>
    <property type="evidence" value="ECO:0007669"/>
    <property type="project" value="UniProtKB-UniRule"/>
</dbReference>
<reference evidence="14" key="1">
    <citation type="submission" date="2023-05" db="EMBL/GenBank/DDBJ databases">
        <title>Genomic Catalog of Human Bladder Bacteria.</title>
        <authorList>
            <person name="Du J."/>
        </authorList>
    </citation>
    <scope>NUCLEOTIDE SEQUENCE</scope>
    <source>
        <strain evidence="14">UMB1304A</strain>
    </source>
</reference>
<evidence type="ECO:0000256" key="2">
    <source>
        <dbReference type="ARBA" id="ARBA00006024"/>
    </source>
</evidence>
<accession>A0AAW6ZI10</accession>
<proteinExistence type="inferred from homology"/>
<feature type="domain" description="HMA" evidence="13">
    <location>
        <begin position="2"/>
        <end position="69"/>
    </location>
</feature>
<keyword evidence="6 12" id="KW-0067">ATP-binding</keyword>
<feature type="transmembrane region" description="Helical" evidence="12">
    <location>
        <begin position="367"/>
        <end position="388"/>
    </location>
</feature>
<dbReference type="FunFam" id="3.30.70.100:FF:000005">
    <property type="entry name" value="Copper-exporting P-type ATPase A"/>
    <property type="match status" value="1"/>
</dbReference>
<dbReference type="GO" id="GO:0043682">
    <property type="term" value="F:P-type divalent copper transporter activity"/>
    <property type="evidence" value="ECO:0007669"/>
    <property type="project" value="TreeGrafter"/>
</dbReference>
<dbReference type="SUPFAM" id="SSF81665">
    <property type="entry name" value="Calcium ATPase, transmembrane domain M"/>
    <property type="match status" value="1"/>
</dbReference>
<dbReference type="PANTHER" id="PTHR43520">
    <property type="entry name" value="ATP7, ISOFORM B"/>
    <property type="match status" value="1"/>
</dbReference>
<dbReference type="GO" id="GO:0055070">
    <property type="term" value="P:copper ion homeostasis"/>
    <property type="evidence" value="ECO:0007669"/>
    <property type="project" value="TreeGrafter"/>
</dbReference>
<dbReference type="EMBL" id="JASPDQ010000012">
    <property type="protein sequence ID" value="MDK8601984.1"/>
    <property type="molecule type" value="Genomic_DNA"/>
</dbReference>
<feature type="transmembrane region" description="Helical" evidence="12">
    <location>
        <begin position="169"/>
        <end position="190"/>
    </location>
</feature>
<keyword evidence="9 12" id="KW-0472">Membrane</keyword>
<dbReference type="InterPro" id="IPR059000">
    <property type="entry name" value="ATPase_P-type_domA"/>
</dbReference>
<dbReference type="Pfam" id="PF00702">
    <property type="entry name" value="Hydrolase"/>
    <property type="match status" value="1"/>
</dbReference>
<dbReference type="AlphaFoldDB" id="A0AAW6ZI10"/>
<evidence type="ECO:0000256" key="10">
    <source>
        <dbReference type="ARBA" id="ARBA00049360"/>
    </source>
</evidence>
<name>A0AAW6ZI10_9ACTO</name>
<dbReference type="InterPro" id="IPR036163">
    <property type="entry name" value="HMA_dom_sf"/>
</dbReference>
<dbReference type="SFLD" id="SFLDF00027">
    <property type="entry name" value="p-type_atpase"/>
    <property type="match status" value="1"/>
</dbReference>
<dbReference type="PRINTS" id="PR00943">
    <property type="entry name" value="CUATPASE"/>
</dbReference>
<dbReference type="Gene3D" id="2.70.150.10">
    <property type="entry name" value="Calcium-transporting ATPase, cytoplasmic transduction domain A"/>
    <property type="match status" value="1"/>
</dbReference>